<name>A0A8H7RU48_9FUNG</name>
<dbReference type="PANTHER" id="PTHR13270:SF13">
    <property type="entry name" value="LIMPET, ISOFORM K"/>
    <property type="match status" value="1"/>
</dbReference>
<proteinExistence type="predicted"/>
<feature type="compositionally biased region" description="Polar residues" evidence="1">
    <location>
        <begin position="431"/>
        <end position="449"/>
    </location>
</feature>
<dbReference type="AlphaFoldDB" id="A0A8H7RU48"/>
<feature type="compositionally biased region" description="Low complexity" evidence="1">
    <location>
        <begin position="643"/>
        <end position="659"/>
    </location>
</feature>
<gene>
    <name evidence="2" type="ORF">INT45_008141</name>
</gene>
<feature type="region of interest" description="Disordered" evidence="1">
    <location>
        <begin position="255"/>
        <end position="324"/>
    </location>
</feature>
<accession>A0A8H7RU48</accession>
<comment type="caution">
    <text evidence="2">The sequence shown here is derived from an EMBL/GenBank/DDBJ whole genome shotgun (WGS) entry which is preliminary data.</text>
</comment>
<feature type="region of interest" description="Disordered" evidence="1">
    <location>
        <begin position="341"/>
        <end position="474"/>
    </location>
</feature>
<dbReference type="PANTHER" id="PTHR13270">
    <property type="entry name" value="PROTEIN C20ORF116-RELATED"/>
    <property type="match status" value="1"/>
</dbReference>
<reference evidence="2 3" key="1">
    <citation type="submission" date="2020-12" db="EMBL/GenBank/DDBJ databases">
        <title>Metabolic potential, ecology and presence of endohyphal bacteria is reflected in genomic diversity of Mucoromycotina.</title>
        <authorList>
            <person name="Muszewska A."/>
            <person name="Okrasinska A."/>
            <person name="Steczkiewicz K."/>
            <person name="Drgas O."/>
            <person name="Orlowska M."/>
            <person name="Perlinska-Lenart U."/>
            <person name="Aleksandrzak-Piekarczyk T."/>
            <person name="Szatraj K."/>
            <person name="Zielenkiewicz U."/>
            <person name="Pilsyk S."/>
            <person name="Malc E."/>
            <person name="Mieczkowski P."/>
            <person name="Kruszewska J.S."/>
            <person name="Biernat P."/>
            <person name="Pawlowska J."/>
        </authorList>
    </citation>
    <scope>NUCLEOTIDE SEQUENCE [LARGE SCALE GENOMIC DNA]</scope>
    <source>
        <strain evidence="2 3">CBS 142.35</strain>
    </source>
</reference>
<feature type="compositionally biased region" description="Low complexity" evidence="1">
    <location>
        <begin position="378"/>
        <end position="421"/>
    </location>
</feature>
<protein>
    <recommendedName>
        <fullName evidence="4">FAR1 domain-containing protein</fullName>
    </recommendedName>
</protein>
<feature type="compositionally biased region" description="Low complexity" evidence="1">
    <location>
        <begin position="607"/>
        <end position="628"/>
    </location>
</feature>
<feature type="region of interest" description="Disordered" evidence="1">
    <location>
        <begin position="535"/>
        <end position="659"/>
    </location>
</feature>
<feature type="compositionally biased region" description="Low complexity" evidence="1">
    <location>
        <begin position="541"/>
        <end position="550"/>
    </location>
</feature>
<sequence length="659" mass="74772">MTNPEHIHDQQQHQEPFARVSMEPLFERLLKRTFSESVSAIEYCRALCAEFGFTVKQEASANRNIYVYCSREGLPDSQRNPKPSPQRKRPSKRCDCRWRVVLSENEHDQWEFRKSMNPNASEHNHEMMSPDEMVKAWPSEVNDLIIQLARQRLQTHEIRETVKQQFPDITWNERRFYNRLTEERKRIKQRGVLDRSQRLLLLSARLCSIVASNEDWASNVEQEMTRLLESYCQLSRLPPEATRLLTDLQPDMIQAEGPSASSQQRQQQQQQNEENNNNSASPASSADMMITDEASPAKKRKSVSASSATTSIPTAVSRPPDAPKGTQVVYVPSYMLFVRNQPMRSSSEPSSQSIGTPAARRAFLGSPPDMHHPMGNMFPLASPTSSSSSTSSLPFQQQSGPPHQQTHHQQQQQRHQQHQQQYGNTRRFDQRVSSPSMVHDQQSMLAYSSQPANAAPIPAPQGQPHQQQQQQQQQYAVAQNLSSYPMAAAAAAAVAGGGPFSPYNMGPQSTTDIQFGFDGGMATAAATPNTAFTANHSHNHQQQQEQQQQQRLERPEPTHPHDAAYQQQQQQQQQQRSTNNNNNNNSSWSPSVFNPTYPIKEEPMPDQRTMMLREQQQQQRLSRNMSQQGFIPSSMSIMRNDDQQQPSSSNDNSSTTTWA</sequence>
<organism evidence="2 3">
    <name type="scientific">Circinella minor</name>
    <dbReference type="NCBI Taxonomy" id="1195481"/>
    <lineage>
        <taxon>Eukaryota</taxon>
        <taxon>Fungi</taxon>
        <taxon>Fungi incertae sedis</taxon>
        <taxon>Mucoromycota</taxon>
        <taxon>Mucoromycotina</taxon>
        <taxon>Mucoromycetes</taxon>
        <taxon>Mucorales</taxon>
        <taxon>Lichtheimiaceae</taxon>
        <taxon>Circinella</taxon>
    </lineage>
</organism>
<feature type="compositionally biased region" description="Low complexity" evidence="1">
    <location>
        <begin position="258"/>
        <end position="286"/>
    </location>
</feature>
<feature type="compositionally biased region" description="Low complexity" evidence="1">
    <location>
        <begin position="303"/>
        <end position="317"/>
    </location>
</feature>
<feature type="compositionally biased region" description="Low complexity" evidence="1">
    <location>
        <begin position="566"/>
        <end position="587"/>
    </location>
</feature>
<dbReference type="OrthoDB" id="5573160at2759"/>
<dbReference type="EMBL" id="JAEPRB010000268">
    <property type="protein sequence ID" value="KAG2217844.1"/>
    <property type="molecule type" value="Genomic_DNA"/>
</dbReference>
<keyword evidence="3" id="KW-1185">Reference proteome</keyword>
<feature type="compositionally biased region" description="Basic and acidic residues" evidence="1">
    <location>
        <begin position="551"/>
        <end position="562"/>
    </location>
</feature>
<evidence type="ECO:0000313" key="2">
    <source>
        <dbReference type="EMBL" id="KAG2217844.1"/>
    </source>
</evidence>
<evidence type="ECO:0000313" key="3">
    <source>
        <dbReference type="Proteomes" id="UP000646827"/>
    </source>
</evidence>
<dbReference type="Proteomes" id="UP000646827">
    <property type="component" value="Unassembled WGS sequence"/>
</dbReference>
<evidence type="ECO:0008006" key="4">
    <source>
        <dbReference type="Google" id="ProtNLM"/>
    </source>
</evidence>
<feature type="compositionally biased region" description="Low complexity" evidence="1">
    <location>
        <begin position="450"/>
        <end position="474"/>
    </location>
</feature>
<evidence type="ECO:0000256" key="1">
    <source>
        <dbReference type="SAM" id="MobiDB-lite"/>
    </source>
</evidence>